<dbReference type="EMBL" id="PQXN01000218">
    <property type="protein sequence ID" value="TGO49142.1"/>
    <property type="molecule type" value="Genomic_DNA"/>
</dbReference>
<organism evidence="2 3">
    <name type="scientific">Botryotinia convoluta</name>
    <dbReference type="NCBI Taxonomy" id="54673"/>
    <lineage>
        <taxon>Eukaryota</taxon>
        <taxon>Fungi</taxon>
        <taxon>Dikarya</taxon>
        <taxon>Ascomycota</taxon>
        <taxon>Pezizomycotina</taxon>
        <taxon>Leotiomycetes</taxon>
        <taxon>Helotiales</taxon>
        <taxon>Sclerotiniaceae</taxon>
        <taxon>Botryotinia</taxon>
    </lineage>
</organism>
<sequence length="104" mass="10998">MFRGGIGCFPRKRDDGIRRPEIHDAAASERARGVTALVGKRFLEEHGARDGAIAEEGAAHVGAEDVVEFGEGEGAERGGRAGADLVGSRRLARGGGRNEDGEWK</sequence>
<protein>
    <submittedName>
        <fullName evidence="2">Uncharacterized protein</fullName>
    </submittedName>
</protein>
<dbReference type="AlphaFoldDB" id="A0A4Z1HPC6"/>
<feature type="region of interest" description="Disordered" evidence="1">
    <location>
        <begin position="70"/>
        <end position="104"/>
    </location>
</feature>
<keyword evidence="3" id="KW-1185">Reference proteome</keyword>
<comment type="caution">
    <text evidence="2">The sequence shown here is derived from an EMBL/GenBank/DDBJ whole genome shotgun (WGS) entry which is preliminary data.</text>
</comment>
<evidence type="ECO:0000313" key="3">
    <source>
        <dbReference type="Proteomes" id="UP000297527"/>
    </source>
</evidence>
<evidence type="ECO:0000256" key="1">
    <source>
        <dbReference type="SAM" id="MobiDB-lite"/>
    </source>
</evidence>
<evidence type="ECO:0000313" key="2">
    <source>
        <dbReference type="EMBL" id="TGO49142.1"/>
    </source>
</evidence>
<name>A0A4Z1HPC6_9HELO</name>
<dbReference type="Proteomes" id="UP000297527">
    <property type="component" value="Unassembled WGS sequence"/>
</dbReference>
<accession>A0A4Z1HPC6</accession>
<reference evidence="2 3" key="1">
    <citation type="submission" date="2017-12" db="EMBL/GenBank/DDBJ databases">
        <title>Comparative genomics of Botrytis spp.</title>
        <authorList>
            <person name="Valero-Jimenez C.A."/>
            <person name="Tapia P."/>
            <person name="Veloso J."/>
            <person name="Silva-Moreno E."/>
            <person name="Staats M."/>
            <person name="Valdes J.H."/>
            <person name="Van Kan J.A.L."/>
        </authorList>
    </citation>
    <scope>NUCLEOTIDE SEQUENCE [LARGE SCALE GENOMIC DNA]</scope>
    <source>
        <strain evidence="2 3">MUCL11595</strain>
    </source>
</reference>
<gene>
    <name evidence="2" type="ORF">BCON_0219g00010</name>
</gene>
<proteinExistence type="predicted"/>
<dbReference type="OrthoDB" id="10514699at2759"/>